<gene>
    <name evidence="3" type="ORF">SAMN05444158_0742</name>
</gene>
<accession>A0A1H1NSF0</accession>
<feature type="compositionally biased region" description="Polar residues" evidence="1">
    <location>
        <begin position="107"/>
        <end position="126"/>
    </location>
</feature>
<keyword evidence="4" id="KW-1185">Reference proteome</keyword>
<evidence type="ECO:0000313" key="3">
    <source>
        <dbReference type="EMBL" id="SDS01887.1"/>
    </source>
</evidence>
<dbReference type="EMBL" id="LT629750">
    <property type="protein sequence ID" value="SDS01887.1"/>
    <property type="molecule type" value="Genomic_DNA"/>
</dbReference>
<dbReference type="Proteomes" id="UP000243904">
    <property type="component" value="Chromosome I"/>
</dbReference>
<sequence length="154" mass="15763">MANQRMPNDPYRSSNDPYRPNLAGDDIGSPAPLDNELQPDPELAEGPAGSGRIALFAIGIAVILGAVFYGLNNTSINQASTAPPAQTAQTQTAPPPAPAGMRDVTPHANSQPNSQPGVTTGAATNRPTPPTSGPTGSELDRSANPSAGQNNDNR</sequence>
<keyword evidence="2" id="KW-1133">Transmembrane helix</keyword>
<name>A0A1H1NSF0_9BRAD</name>
<feature type="compositionally biased region" description="Polar residues" evidence="1">
    <location>
        <begin position="143"/>
        <end position="154"/>
    </location>
</feature>
<feature type="transmembrane region" description="Helical" evidence="2">
    <location>
        <begin position="53"/>
        <end position="71"/>
    </location>
</feature>
<feature type="compositionally biased region" description="Polar residues" evidence="1">
    <location>
        <begin position="1"/>
        <end position="16"/>
    </location>
</feature>
<dbReference type="AlphaFoldDB" id="A0A1H1NSF0"/>
<proteinExistence type="predicted"/>
<organism evidence="3 4">
    <name type="scientific">Bradyrhizobium canariense</name>
    <dbReference type="NCBI Taxonomy" id="255045"/>
    <lineage>
        <taxon>Bacteria</taxon>
        <taxon>Pseudomonadati</taxon>
        <taxon>Pseudomonadota</taxon>
        <taxon>Alphaproteobacteria</taxon>
        <taxon>Hyphomicrobiales</taxon>
        <taxon>Nitrobacteraceae</taxon>
        <taxon>Bradyrhizobium</taxon>
    </lineage>
</organism>
<feature type="region of interest" description="Disordered" evidence="1">
    <location>
        <begin position="1"/>
        <end position="48"/>
    </location>
</feature>
<keyword evidence="2" id="KW-0472">Membrane</keyword>
<feature type="compositionally biased region" description="Low complexity" evidence="1">
    <location>
        <begin position="78"/>
        <end position="92"/>
    </location>
</feature>
<dbReference type="RefSeq" id="WP_146686334.1">
    <property type="nucleotide sequence ID" value="NZ_LT629750.1"/>
</dbReference>
<feature type="region of interest" description="Disordered" evidence="1">
    <location>
        <begin position="76"/>
        <end position="154"/>
    </location>
</feature>
<evidence type="ECO:0000256" key="2">
    <source>
        <dbReference type="SAM" id="Phobius"/>
    </source>
</evidence>
<evidence type="ECO:0000313" key="4">
    <source>
        <dbReference type="Proteomes" id="UP000243904"/>
    </source>
</evidence>
<reference evidence="4" key="1">
    <citation type="submission" date="2016-10" db="EMBL/GenBank/DDBJ databases">
        <authorList>
            <person name="Varghese N."/>
            <person name="Submissions S."/>
        </authorList>
    </citation>
    <scope>NUCLEOTIDE SEQUENCE [LARGE SCALE GENOMIC DNA]</scope>
    <source>
        <strain evidence="4">GAS369</strain>
    </source>
</reference>
<evidence type="ECO:0000256" key="1">
    <source>
        <dbReference type="SAM" id="MobiDB-lite"/>
    </source>
</evidence>
<protein>
    <submittedName>
        <fullName evidence="3">Uncharacterized protein</fullName>
    </submittedName>
</protein>
<keyword evidence="2" id="KW-0812">Transmembrane</keyword>